<gene>
    <name evidence="4" type="ORF">F5983_18445</name>
</gene>
<keyword evidence="2" id="KW-0812">Transmembrane</keyword>
<dbReference type="EMBL" id="VYUA01000015">
    <property type="protein sequence ID" value="KAB2591140.1"/>
    <property type="molecule type" value="Genomic_DNA"/>
</dbReference>
<keyword evidence="3" id="KW-0732">Signal</keyword>
<evidence type="ECO:0000256" key="1">
    <source>
        <dbReference type="SAM" id="MobiDB-lite"/>
    </source>
</evidence>
<feature type="compositionally biased region" description="Low complexity" evidence="1">
    <location>
        <begin position="152"/>
        <end position="196"/>
    </location>
</feature>
<keyword evidence="5" id="KW-1185">Reference proteome</keyword>
<organism evidence="4 5">
    <name type="scientific">Streptomyces arboris</name>
    <dbReference type="NCBI Taxonomy" id="2600619"/>
    <lineage>
        <taxon>Bacteria</taxon>
        <taxon>Bacillati</taxon>
        <taxon>Actinomycetota</taxon>
        <taxon>Actinomycetes</taxon>
        <taxon>Kitasatosporales</taxon>
        <taxon>Streptomycetaceae</taxon>
        <taxon>Streptomyces</taxon>
    </lineage>
</organism>
<protein>
    <submittedName>
        <fullName evidence="4">LPXTG cell wall anchor domain-containing protein</fullName>
    </submittedName>
</protein>
<dbReference type="AlphaFoldDB" id="A0A5N5EQF4"/>
<feature type="transmembrane region" description="Helical" evidence="2">
    <location>
        <begin position="205"/>
        <end position="224"/>
    </location>
</feature>
<evidence type="ECO:0000313" key="5">
    <source>
        <dbReference type="Proteomes" id="UP000326907"/>
    </source>
</evidence>
<feature type="region of interest" description="Disordered" evidence="1">
    <location>
        <begin position="102"/>
        <end position="202"/>
    </location>
</feature>
<feature type="compositionally biased region" description="Basic and acidic residues" evidence="1">
    <location>
        <begin position="102"/>
        <end position="120"/>
    </location>
</feature>
<comment type="caution">
    <text evidence="4">The sequence shown here is derived from an EMBL/GenBank/DDBJ whole genome shotgun (WGS) entry which is preliminary data.</text>
</comment>
<evidence type="ECO:0000256" key="3">
    <source>
        <dbReference type="SAM" id="SignalP"/>
    </source>
</evidence>
<dbReference type="NCBIfam" id="TIGR01167">
    <property type="entry name" value="LPXTG_anchor"/>
    <property type="match status" value="1"/>
</dbReference>
<proteinExistence type="predicted"/>
<feature type="signal peptide" evidence="3">
    <location>
        <begin position="1"/>
        <end position="34"/>
    </location>
</feature>
<sequence>MTIPRRSWRAAGTLVAAAVVGLTGSILSAGPAAAHTPTWDVTCSEVTVDLKYYTPDVPNTVTVTVDGKDLLPTETFGKEFNTKLTLPEHSEKLTVRLVVKDGGKGGKYSYEGEKTADVCKGETPTPPPTEPTPTEPTPSEPTPTEPTPTEPTPTESTPSETPGTQTPEPSDTPSGEPSESAPAVPAPSESSPPLAETGSSSATPVISGAALAVLLAGGGILWAVRKRRTTQA</sequence>
<feature type="chain" id="PRO_5024840783" evidence="3">
    <location>
        <begin position="35"/>
        <end position="232"/>
    </location>
</feature>
<evidence type="ECO:0000256" key="2">
    <source>
        <dbReference type="SAM" id="Phobius"/>
    </source>
</evidence>
<reference evidence="4 5" key="1">
    <citation type="submission" date="2019-09" db="EMBL/GenBank/DDBJ databases">
        <authorList>
            <person name="Liu P."/>
        </authorList>
    </citation>
    <scope>NUCLEOTIDE SEQUENCE [LARGE SCALE GENOMIC DNA]</scope>
    <source>
        <strain evidence="4 5">TRM68085</strain>
    </source>
</reference>
<dbReference type="Proteomes" id="UP000326907">
    <property type="component" value="Unassembled WGS sequence"/>
</dbReference>
<dbReference type="NCBIfam" id="NF041528">
    <property type="entry name" value="strep_LAETG"/>
    <property type="match status" value="1"/>
</dbReference>
<keyword evidence="2" id="KW-1133">Transmembrane helix</keyword>
<feature type="compositionally biased region" description="Pro residues" evidence="1">
    <location>
        <begin position="124"/>
        <end position="151"/>
    </location>
</feature>
<name>A0A5N5EQF4_9ACTN</name>
<keyword evidence="2" id="KW-0472">Membrane</keyword>
<dbReference type="RefSeq" id="WP_151511317.1">
    <property type="nucleotide sequence ID" value="NZ_VYUA01000015.1"/>
</dbReference>
<evidence type="ECO:0000313" key="4">
    <source>
        <dbReference type="EMBL" id="KAB2591140.1"/>
    </source>
</evidence>
<accession>A0A5N5EQF4</accession>